<feature type="non-terminal residue" evidence="2">
    <location>
        <position position="1"/>
    </location>
</feature>
<proteinExistence type="predicted"/>
<dbReference type="AlphaFoldDB" id="A0A819GKJ9"/>
<protein>
    <recommendedName>
        <fullName evidence="1">SGNH domain-containing protein</fullName>
    </recommendedName>
</protein>
<dbReference type="EMBL" id="CAJOBB010001665">
    <property type="protein sequence ID" value="CAF3887448.1"/>
    <property type="molecule type" value="Genomic_DNA"/>
</dbReference>
<dbReference type="InterPro" id="IPR043968">
    <property type="entry name" value="SGNH"/>
</dbReference>
<sequence length="164" mass="18185">MGLLGYYTNQSNGFLYQLPKVIGYHTNQSNGSSYRSPKVIGNYTNHSNGLFYQDPKVIQDIINFEKYIPTFQRTVRARTCHLDPDQDETKFGNCVDNIEKPNSTSVILWGDSHAAHLYPGIVADKPNVRLTQLTAGGCPPICGMNTRENGLCSRLIGSNTIGKT</sequence>
<organism evidence="2 3">
    <name type="scientific">Adineta steineri</name>
    <dbReference type="NCBI Taxonomy" id="433720"/>
    <lineage>
        <taxon>Eukaryota</taxon>
        <taxon>Metazoa</taxon>
        <taxon>Spiralia</taxon>
        <taxon>Gnathifera</taxon>
        <taxon>Rotifera</taxon>
        <taxon>Eurotatoria</taxon>
        <taxon>Bdelloidea</taxon>
        <taxon>Adinetida</taxon>
        <taxon>Adinetidae</taxon>
        <taxon>Adineta</taxon>
    </lineage>
</organism>
<evidence type="ECO:0000313" key="2">
    <source>
        <dbReference type="EMBL" id="CAF3887448.1"/>
    </source>
</evidence>
<dbReference type="Pfam" id="PF19040">
    <property type="entry name" value="SGNH"/>
    <property type="match status" value="1"/>
</dbReference>
<feature type="domain" description="SGNH" evidence="1">
    <location>
        <begin position="80"/>
        <end position="154"/>
    </location>
</feature>
<comment type="caution">
    <text evidence="2">The sequence shown here is derived from an EMBL/GenBank/DDBJ whole genome shotgun (WGS) entry which is preliminary data.</text>
</comment>
<evidence type="ECO:0000259" key="1">
    <source>
        <dbReference type="Pfam" id="PF19040"/>
    </source>
</evidence>
<reference evidence="2" key="1">
    <citation type="submission" date="2021-02" db="EMBL/GenBank/DDBJ databases">
        <authorList>
            <person name="Nowell W R."/>
        </authorList>
    </citation>
    <scope>NUCLEOTIDE SEQUENCE</scope>
</reference>
<gene>
    <name evidence="2" type="ORF">KXQ929_LOCUS22094</name>
</gene>
<accession>A0A819GKJ9</accession>
<name>A0A819GKJ9_9BILA</name>
<dbReference type="Proteomes" id="UP000663868">
    <property type="component" value="Unassembled WGS sequence"/>
</dbReference>
<evidence type="ECO:0000313" key="3">
    <source>
        <dbReference type="Proteomes" id="UP000663868"/>
    </source>
</evidence>